<keyword evidence="3" id="KW-1185">Reference proteome</keyword>
<sequence length="264" mass="30036">MALASSAVLYLKPLKNNSFITTHSLFYPFKFKTTTEQSSIVIKCENSNNSTAGHEIESENQEQQQEEQEEQEEQSRNGGFQIRKVRKSEIIRDRKSRAGMVKPEPPNLEIGWKRTKEIVVEKPKGYVIADFLEKLEGLMERGDYGSAELLEKAGEIVAERAREEAEDLMDDGEVEERLVTELVRVLRLMEMDLAMVKAAVKDETVKERLEQAKARCRQAILKFSYVDGGLWNHGREAEGGREVAGREAVGRPVARQRALARQRV</sequence>
<proteinExistence type="predicted"/>
<comment type="caution">
    <text evidence="2">The sequence shown here is derived from an EMBL/GenBank/DDBJ whole genome shotgun (WGS) entry which is preliminary data.</text>
</comment>
<name>A0AAP0P728_9MAGN</name>
<evidence type="ECO:0000313" key="2">
    <source>
        <dbReference type="EMBL" id="KAK9133552.1"/>
    </source>
</evidence>
<dbReference type="AlphaFoldDB" id="A0AAP0P728"/>
<organism evidence="2 3">
    <name type="scientific">Stephania cephalantha</name>
    <dbReference type="NCBI Taxonomy" id="152367"/>
    <lineage>
        <taxon>Eukaryota</taxon>
        <taxon>Viridiplantae</taxon>
        <taxon>Streptophyta</taxon>
        <taxon>Embryophyta</taxon>
        <taxon>Tracheophyta</taxon>
        <taxon>Spermatophyta</taxon>
        <taxon>Magnoliopsida</taxon>
        <taxon>Ranunculales</taxon>
        <taxon>Menispermaceae</taxon>
        <taxon>Menispermoideae</taxon>
        <taxon>Cissampelideae</taxon>
        <taxon>Stephania</taxon>
    </lineage>
</organism>
<feature type="compositionally biased region" description="Acidic residues" evidence="1">
    <location>
        <begin position="58"/>
        <end position="72"/>
    </location>
</feature>
<dbReference type="InterPro" id="IPR053351">
    <property type="entry name" value="Chloroplast_NDH_Assembly"/>
</dbReference>
<gene>
    <name evidence="2" type="ORF">Scep_013080</name>
</gene>
<dbReference type="PANTHER" id="PTHR36719">
    <property type="entry name" value="OS01G0676200 PROTEIN"/>
    <property type="match status" value="1"/>
</dbReference>
<protein>
    <recommendedName>
        <fullName evidence="4">Chlororespiratory reduction 41</fullName>
    </recommendedName>
</protein>
<evidence type="ECO:0000313" key="3">
    <source>
        <dbReference type="Proteomes" id="UP001419268"/>
    </source>
</evidence>
<dbReference type="EMBL" id="JBBNAG010000005">
    <property type="protein sequence ID" value="KAK9133552.1"/>
    <property type="molecule type" value="Genomic_DNA"/>
</dbReference>
<reference evidence="2 3" key="1">
    <citation type="submission" date="2024-01" db="EMBL/GenBank/DDBJ databases">
        <title>Genome assemblies of Stephania.</title>
        <authorList>
            <person name="Yang L."/>
        </authorList>
    </citation>
    <scope>NUCLEOTIDE SEQUENCE [LARGE SCALE GENOMIC DNA]</scope>
    <source>
        <strain evidence="2">JXDWG</strain>
        <tissue evidence="2">Leaf</tissue>
    </source>
</reference>
<evidence type="ECO:0008006" key="4">
    <source>
        <dbReference type="Google" id="ProtNLM"/>
    </source>
</evidence>
<feature type="region of interest" description="Disordered" evidence="1">
    <location>
        <begin position="50"/>
        <end position="79"/>
    </location>
</feature>
<accession>A0AAP0P728</accession>
<dbReference type="PANTHER" id="PTHR36719:SF1">
    <property type="entry name" value="PROTEIN CHLORORESPIRATORY REDUCTION 41, CHLOROPLASTIC"/>
    <property type="match status" value="1"/>
</dbReference>
<evidence type="ECO:0000256" key="1">
    <source>
        <dbReference type="SAM" id="MobiDB-lite"/>
    </source>
</evidence>
<dbReference type="Proteomes" id="UP001419268">
    <property type="component" value="Unassembled WGS sequence"/>
</dbReference>